<dbReference type="Gene3D" id="1.20.1280.290">
    <property type="match status" value="1"/>
</dbReference>
<evidence type="ECO:0000313" key="3">
    <source>
        <dbReference type="EMBL" id="KOY78713.1"/>
    </source>
</evidence>
<keyword evidence="1" id="KW-0812">Transmembrane</keyword>
<feature type="transmembrane region" description="Helical" evidence="1">
    <location>
        <begin position="82"/>
        <end position="103"/>
    </location>
</feature>
<proteinExistence type="predicted"/>
<evidence type="ECO:0000256" key="1">
    <source>
        <dbReference type="SAM" id="Phobius"/>
    </source>
</evidence>
<keyword evidence="1" id="KW-0472">Membrane</keyword>
<dbReference type="PATRIC" id="fig|148814.11.peg.1162"/>
<dbReference type="Pfam" id="PF03083">
    <property type="entry name" value="MtN3_slv"/>
    <property type="match status" value="1"/>
</dbReference>
<dbReference type="EMBL" id="JXCY01000007">
    <property type="protein sequence ID" value="KOY75864.1"/>
    <property type="molecule type" value="Genomic_DNA"/>
</dbReference>
<accession>A0A0M9DDJ1</accession>
<gene>
    <name evidence="2" type="ORF">RZ71_02850</name>
    <name evidence="3" type="ORF">RZ72_02110</name>
</gene>
<keyword evidence="5" id="KW-1185">Reference proteome</keyword>
<sequence length="104" mass="12006">MKIDNYVPKNQRREVSDKRIRNLKIMSKVAIFTSSLMYIAYIPEIIQNFSGNPVSPIQPFVATINATLWTLYGWFKTYKDWPLIISNVPGVIFGLITLVTVFIH</sequence>
<keyword evidence="1" id="KW-1133">Transmembrane helix</keyword>
<evidence type="ECO:0000313" key="2">
    <source>
        <dbReference type="EMBL" id="KOY75864.1"/>
    </source>
</evidence>
<name>A0A0M9DDJ1_9LACO</name>
<feature type="transmembrane region" description="Helical" evidence="1">
    <location>
        <begin position="57"/>
        <end position="75"/>
    </location>
</feature>
<dbReference type="InterPro" id="IPR004316">
    <property type="entry name" value="SWEET_rpt"/>
</dbReference>
<reference evidence="4 5" key="1">
    <citation type="journal article" date="2015" name="Genome Biol. Evol.">
        <title>Functionally Structured Genomes in Lactobacillus kunkeei Colonizing the Honey Crop and Food Products of Honeybees and Stingless Bees.</title>
        <authorList>
            <person name="Tamarit D."/>
            <person name="Ellegaard K.M."/>
            <person name="Wikander J."/>
            <person name="Olofsson T."/>
            <person name="Vasquez A."/>
            <person name="Andersson S.G."/>
        </authorList>
    </citation>
    <scope>NUCLEOTIDE SEQUENCE [LARGE SCALE GENOMIC DNA]</scope>
    <source>
        <strain evidence="2 5">LAko</strain>
        <strain evidence="3 4">LAla</strain>
    </source>
</reference>
<dbReference type="AlphaFoldDB" id="A0A0M9DDJ1"/>
<protein>
    <submittedName>
        <fullName evidence="3">Small conserved membrane protein</fullName>
    </submittedName>
</protein>
<dbReference type="Proteomes" id="UP000037749">
    <property type="component" value="Unassembled WGS sequence"/>
</dbReference>
<evidence type="ECO:0000313" key="4">
    <source>
        <dbReference type="Proteomes" id="UP000037749"/>
    </source>
</evidence>
<dbReference type="Proteomes" id="UP000037778">
    <property type="component" value="Unassembled WGS sequence"/>
</dbReference>
<dbReference type="GO" id="GO:0016020">
    <property type="term" value="C:membrane"/>
    <property type="evidence" value="ECO:0007669"/>
    <property type="project" value="InterPro"/>
</dbReference>
<dbReference type="EMBL" id="JXCZ01000039">
    <property type="protein sequence ID" value="KOY78713.1"/>
    <property type="molecule type" value="Genomic_DNA"/>
</dbReference>
<comment type="caution">
    <text evidence="3">The sequence shown here is derived from an EMBL/GenBank/DDBJ whole genome shotgun (WGS) entry which is preliminary data.</text>
</comment>
<evidence type="ECO:0000313" key="5">
    <source>
        <dbReference type="Proteomes" id="UP000037778"/>
    </source>
</evidence>
<organism evidence="3 4">
    <name type="scientific">Apilactobacillus kunkeei</name>
    <dbReference type="NCBI Taxonomy" id="148814"/>
    <lineage>
        <taxon>Bacteria</taxon>
        <taxon>Bacillati</taxon>
        <taxon>Bacillota</taxon>
        <taxon>Bacilli</taxon>
        <taxon>Lactobacillales</taxon>
        <taxon>Lactobacillaceae</taxon>
        <taxon>Apilactobacillus</taxon>
    </lineage>
</organism>
<feature type="transmembrane region" description="Helical" evidence="1">
    <location>
        <begin position="21"/>
        <end position="42"/>
    </location>
</feature>